<protein>
    <submittedName>
        <fullName evidence="2">ATP synthase F0 subunit 8</fullName>
    </submittedName>
</protein>
<sequence>MPQLDIIYIFTVYLWAWFILCLITRKIKTYSITTAPPADTTTACPTVRLPWT</sequence>
<evidence type="ECO:0000313" key="2">
    <source>
        <dbReference type="EMBL" id="QNT27525.1"/>
    </source>
</evidence>
<geneLocation type="mitochondrion" evidence="2"/>
<dbReference type="CTD" id="4509"/>
<name>A0A7H1KJQ9_9SAUR</name>
<reference evidence="2" key="1">
    <citation type="journal article" date="2020" name="Mitochondrial DNA Part B Resour">
        <title>Mitochondrial genome of the Boulenger's Slug-eating snake Pareas boulengeri (Serpentes: Pareidae).</title>
        <authorList>
            <person name="Huang R."/>
            <person name="Peng L."/>
            <person name="Yang D."/>
            <person name="Yong Z."/>
            <person name="Huang S."/>
        </authorList>
    </citation>
    <scope>NUCLEOTIDE SEQUENCE</scope>
</reference>
<dbReference type="RefSeq" id="YP_009937454.1">
    <property type="nucleotide sequence ID" value="NC_050894.1"/>
</dbReference>
<keyword evidence="2" id="KW-0496">Mitochondrion</keyword>
<accession>A0A7H1KJQ9</accession>
<evidence type="ECO:0000256" key="1">
    <source>
        <dbReference type="SAM" id="Phobius"/>
    </source>
</evidence>
<gene>
    <name evidence="2" type="primary">ATP8</name>
</gene>
<keyword evidence="1" id="KW-0812">Transmembrane</keyword>
<keyword evidence="1" id="KW-0472">Membrane</keyword>
<keyword evidence="1" id="KW-1133">Transmembrane helix</keyword>
<dbReference type="GeneID" id="59435320"/>
<proteinExistence type="predicted"/>
<organism evidence="2">
    <name type="scientific">Pareas boulengeri</name>
    <dbReference type="NCBI Taxonomy" id="1090948"/>
    <lineage>
        <taxon>Eukaryota</taxon>
        <taxon>Metazoa</taxon>
        <taxon>Chordata</taxon>
        <taxon>Craniata</taxon>
        <taxon>Vertebrata</taxon>
        <taxon>Euteleostomi</taxon>
        <taxon>Lepidosauria</taxon>
        <taxon>Squamata</taxon>
        <taxon>Bifurcata</taxon>
        <taxon>Unidentata</taxon>
        <taxon>Episquamata</taxon>
        <taxon>Toxicofera</taxon>
        <taxon>Serpentes</taxon>
        <taxon>Colubroidea</taxon>
        <taxon>Pareatidae</taxon>
        <taxon>Pareas</taxon>
    </lineage>
</organism>
<dbReference type="AlphaFoldDB" id="A0A7H1KJQ9"/>
<feature type="transmembrane region" description="Helical" evidence="1">
    <location>
        <begin position="6"/>
        <end position="23"/>
    </location>
</feature>
<dbReference type="EMBL" id="MN866896">
    <property type="protein sequence ID" value="QNT27525.1"/>
    <property type="molecule type" value="Genomic_DNA"/>
</dbReference>